<accession>A0ABW4SGE8</accession>
<evidence type="ECO:0000256" key="11">
    <source>
        <dbReference type="RuleBase" id="RU004136"/>
    </source>
</evidence>
<dbReference type="Pfam" id="PF08245">
    <property type="entry name" value="Mur_ligase_M"/>
    <property type="match status" value="1"/>
</dbReference>
<dbReference type="RefSeq" id="WP_381536378.1">
    <property type="nucleotide sequence ID" value="NZ_JBHUGI010000014.1"/>
</dbReference>
<dbReference type="InterPro" id="IPR036565">
    <property type="entry name" value="Mur-like_cat_sf"/>
</dbReference>
<keyword evidence="2 10" id="KW-0436">Ligase</keyword>
<name>A0ABW4SGE8_9BACL</name>
<dbReference type="EC" id="6.3.2.10" evidence="10 11"/>
<evidence type="ECO:0000256" key="10">
    <source>
        <dbReference type="HAMAP-Rule" id="MF_02019"/>
    </source>
</evidence>
<keyword evidence="16" id="KW-1185">Reference proteome</keyword>
<comment type="catalytic activity">
    <reaction evidence="10 11">
        <text>D-alanyl-D-alanine + UDP-N-acetyl-alpha-D-muramoyl-L-alanyl-gamma-D-glutamyl-meso-2,6-diaminopimelate + ATP = UDP-N-acetyl-alpha-D-muramoyl-L-alanyl-gamma-D-glutamyl-meso-2,6-diaminopimeloyl-D-alanyl-D-alanine + ADP + phosphate + H(+)</text>
        <dbReference type="Rhea" id="RHEA:28374"/>
        <dbReference type="ChEBI" id="CHEBI:15378"/>
        <dbReference type="ChEBI" id="CHEBI:30616"/>
        <dbReference type="ChEBI" id="CHEBI:43474"/>
        <dbReference type="ChEBI" id="CHEBI:57822"/>
        <dbReference type="ChEBI" id="CHEBI:61386"/>
        <dbReference type="ChEBI" id="CHEBI:83905"/>
        <dbReference type="ChEBI" id="CHEBI:456216"/>
        <dbReference type="EC" id="6.3.2.10"/>
    </reaction>
</comment>
<evidence type="ECO:0000313" key="16">
    <source>
        <dbReference type="Proteomes" id="UP001597218"/>
    </source>
</evidence>
<dbReference type="NCBIfam" id="TIGR01143">
    <property type="entry name" value="murF"/>
    <property type="match status" value="1"/>
</dbReference>
<dbReference type="HAMAP" id="MF_02019">
    <property type="entry name" value="MurF"/>
    <property type="match status" value="1"/>
</dbReference>
<dbReference type="InterPro" id="IPR000713">
    <property type="entry name" value="Mur_ligase_N"/>
</dbReference>
<evidence type="ECO:0000256" key="7">
    <source>
        <dbReference type="ARBA" id="ARBA00022984"/>
    </source>
</evidence>
<feature type="domain" description="Mur ligase central" evidence="14">
    <location>
        <begin position="108"/>
        <end position="294"/>
    </location>
</feature>
<dbReference type="Pfam" id="PF02875">
    <property type="entry name" value="Mur_ligase_C"/>
    <property type="match status" value="1"/>
</dbReference>
<keyword evidence="4 10" id="KW-0547">Nucleotide-binding</keyword>
<gene>
    <name evidence="10 15" type="primary">murF</name>
    <name evidence="15" type="ORF">ACFSFY_06425</name>
</gene>
<proteinExistence type="inferred from homology"/>
<keyword evidence="8 10" id="KW-0131">Cell cycle</keyword>
<evidence type="ECO:0000256" key="2">
    <source>
        <dbReference type="ARBA" id="ARBA00022598"/>
    </source>
</evidence>
<dbReference type="EMBL" id="JBHUGI010000014">
    <property type="protein sequence ID" value="MFD1927701.1"/>
    <property type="molecule type" value="Genomic_DNA"/>
</dbReference>
<evidence type="ECO:0000256" key="4">
    <source>
        <dbReference type="ARBA" id="ARBA00022741"/>
    </source>
</evidence>
<dbReference type="SUPFAM" id="SSF53623">
    <property type="entry name" value="MurD-like peptide ligases, catalytic domain"/>
    <property type="match status" value="1"/>
</dbReference>
<dbReference type="GO" id="GO:0047480">
    <property type="term" value="F:UDP-N-acetylmuramoyl-tripeptide-D-alanyl-D-alanine ligase activity"/>
    <property type="evidence" value="ECO:0007669"/>
    <property type="project" value="UniProtKB-EC"/>
</dbReference>
<comment type="caution">
    <text evidence="15">The sequence shown here is derived from an EMBL/GenBank/DDBJ whole genome shotgun (WGS) entry which is preliminary data.</text>
</comment>
<evidence type="ECO:0000256" key="3">
    <source>
        <dbReference type="ARBA" id="ARBA00022618"/>
    </source>
</evidence>
<comment type="subcellular location">
    <subcellularLocation>
        <location evidence="10 11">Cytoplasm</location>
    </subcellularLocation>
</comment>
<dbReference type="InterPro" id="IPR035911">
    <property type="entry name" value="MurE/MurF_N"/>
</dbReference>
<evidence type="ECO:0000256" key="6">
    <source>
        <dbReference type="ARBA" id="ARBA00022960"/>
    </source>
</evidence>
<dbReference type="Pfam" id="PF01225">
    <property type="entry name" value="Mur_ligase"/>
    <property type="match status" value="1"/>
</dbReference>
<evidence type="ECO:0000259" key="13">
    <source>
        <dbReference type="Pfam" id="PF02875"/>
    </source>
</evidence>
<dbReference type="PANTHER" id="PTHR43024:SF1">
    <property type="entry name" value="UDP-N-ACETYLMURAMOYL-TRIPEPTIDE--D-ALANYL-D-ALANINE LIGASE"/>
    <property type="match status" value="1"/>
</dbReference>
<comment type="similarity">
    <text evidence="10">Belongs to the MurCDEF family. MurF subfamily.</text>
</comment>
<dbReference type="Gene3D" id="3.40.1190.10">
    <property type="entry name" value="Mur-like, catalytic domain"/>
    <property type="match status" value="1"/>
</dbReference>
<feature type="domain" description="Mur ligase C-terminal" evidence="13">
    <location>
        <begin position="316"/>
        <end position="443"/>
    </location>
</feature>
<evidence type="ECO:0000259" key="12">
    <source>
        <dbReference type="Pfam" id="PF01225"/>
    </source>
</evidence>
<dbReference type="InterPro" id="IPR005863">
    <property type="entry name" value="UDP-N-AcMur_synth"/>
</dbReference>
<comment type="function">
    <text evidence="10 11">Involved in cell wall formation. Catalyzes the final step in the synthesis of UDP-N-acetylmuramoyl-pentapeptide, the precursor of murein.</text>
</comment>
<evidence type="ECO:0000259" key="14">
    <source>
        <dbReference type="Pfam" id="PF08245"/>
    </source>
</evidence>
<dbReference type="InterPro" id="IPR036615">
    <property type="entry name" value="Mur_ligase_C_dom_sf"/>
</dbReference>
<keyword evidence="5 10" id="KW-0067">ATP-binding</keyword>
<comment type="pathway">
    <text evidence="10 11">Cell wall biogenesis; peptidoglycan biosynthesis.</text>
</comment>
<keyword evidence="1 10" id="KW-0963">Cytoplasm</keyword>
<keyword evidence="3 10" id="KW-0132">Cell division</keyword>
<dbReference type="PANTHER" id="PTHR43024">
    <property type="entry name" value="UDP-N-ACETYLMURAMOYL-TRIPEPTIDE--D-ALANYL-D-ALANINE LIGASE"/>
    <property type="match status" value="1"/>
</dbReference>
<dbReference type="InterPro" id="IPR004101">
    <property type="entry name" value="Mur_ligase_C"/>
</dbReference>
<dbReference type="SUPFAM" id="SSF53244">
    <property type="entry name" value="MurD-like peptide ligases, peptide-binding domain"/>
    <property type="match status" value="1"/>
</dbReference>
<dbReference type="InterPro" id="IPR013221">
    <property type="entry name" value="Mur_ligase_cen"/>
</dbReference>
<protein>
    <recommendedName>
        <fullName evidence="10 11">UDP-N-acetylmuramoyl-tripeptide--D-alanyl-D-alanine ligase</fullName>
        <ecNumber evidence="10 11">6.3.2.10</ecNumber>
    </recommendedName>
    <alternativeName>
        <fullName evidence="10">D-alanyl-D-alanine-adding enzyme</fullName>
    </alternativeName>
</protein>
<dbReference type="Proteomes" id="UP001597218">
    <property type="component" value="Unassembled WGS sequence"/>
</dbReference>
<reference evidence="16" key="1">
    <citation type="journal article" date="2019" name="Int. J. Syst. Evol. Microbiol.">
        <title>The Global Catalogue of Microorganisms (GCM) 10K type strain sequencing project: providing services to taxonomists for standard genome sequencing and annotation.</title>
        <authorList>
            <consortium name="The Broad Institute Genomics Platform"/>
            <consortium name="The Broad Institute Genome Sequencing Center for Infectious Disease"/>
            <person name="Wu L."/>
            <person name="Ma J."/>
        </authorList>
    </citation>
    <scope>NUCLEOTIDE SEQUENCE [LARGE SCALE GENOMIC DNA]</scope>
    <source>
        <strain evidence="16">CGMCC 4.7177</strain>
    </source>
</reference>
<evidence type="ECO:0000256" key="1">
    <source>
        <dbReference type="ARBA" id="ARBA00022490"/>
    </source>
</evidence>
<evidence type="ECO:0000256" key="9">
    <source>
        <dbReference type="ARBA" id="ARBA00023316"/>
    </source>
</evidence>
<dbReference type="Gene3D" id="3.90.190.20">
    <property type="entry name" value="Mur ligase, C-terminal domain"/>
    <property type="match status" value="1"/>
</dbReference>
<sequence>MKQKLTDIAAWIQANGQQMDGIIVQGASIDSRTVKEGDLFIPFRGEQVNGHKYVKQAIEKGAVASLWMIDEPNPPEQLPLIFVDDPEFALQEIARTYRGLLDCKVIGITGSNGKTSTKDLIASVLSPYYNVRKTVGNYNNELGLPLTILSLDEDTEFAVLEMGMSNFGEISFLSKLARPHYVVITNIGEAHLQDLGSREGIAKAKFEIVDGLIPGGKLFYDGDEVLLKDFVSQTTGIDLFSFGKDDQNALSYQSVQSVENGSLFTTVGILEDEFMIPVYGSHQVKNTLAAILLADQIGLSVEDIQKALSKATLTDMRMQPLLSESGVLFINDAYNSAPTSLSAALDFMNETELRSKKWVILGDMLELGENEQKYHESFAGKLIAMNLEGVLLYGPLMESLYNELQKRDAKMKLVWSSDDFEPITDVIHKFTDEKSIVLLKGSRGLELENMLGIMMGNVDNI</sequence>
<dbReference type="Gene3D" id="3.40.1390.10">
    <property type="entry name" value="MurE/MurF, N-terminal domain"/>
    <property type="match status" value="1"/>
</dbReference>
<evidence type="ECO:0000256" key="5">
    <source>
        <dbReference type="ARBA" id="ARBA00022840"/>
    </source>
</evidence>
<feature type="binding site" evidence="10">
    <location>
        <begin position="110"/>
        <end position="116"/>
    </location>
    <ligand>
        <name>ATP</name>
        <dbReference type="ChEBI" id="CHEBI:30616"/>
    </ligand>
</feature>
<keyword evidence="6 10" id="KW-0133">Cell shape</keyword>
<keyword evidence="9 10" id="KW-0961">Cell wall biogenesis/degradation</keyword>
<dbReference type="InterPro" id="IPR051046">
    <property type="entry name" value="MurCDEF_CellWall_CoF430Synth"/>
</dbReference>
<organism evidence="15 16">
    <name type="scientific">Sporosarcina siberiensis</name>
    <dbReference type="NCBI Taxonomy" id="1365606"/>
    <lineage>
        <taxon>Bacteria</taxon>
        <taxon>Bacillati</taxon>
        <taxon>Bacillota</taxon>
        <taxon>Bacilli</taxon>
        <taxon>Bacillales</taxon>
        <taxon>Caryophanaceae</taxon>
        <taxon>Sporosarcina</taxon>
    </lineage>
</organism>
<dbReference type="SUPFAM" id="SSF63418">
    <property type="entry name" value="MurE/MurF N-terminal domain"/>
    <property type="match status" value="1"/>
</dbReference>
<keyword evidence="7 10" id="KW-0573">Peptidoglycan synthesis</keyword>
<feature type="domain" description="Mur ligase N-terminal catalytic" evidence="12">
    <location>
        <begin position="25"/>
        <end position="97"/>
    </location>
</feature>
<evidence type="ECO:0000256" key="8">
    <source>
        <dbReference type="ARBA" id="ARBA00023306"/>
    </source>
</evidence>
<evidence type="ECO:0000313" key="15">
    <source>
        <dbReference type="EMBL" id="MFD1927701.1"/>
    </source>
</evidence>